<feature type="non-terminal residue" evidence="1">
    <location>
        <position position="1"/>
    </location>
</feature>
<proteinExistence type="predicted"/>
<protein>
    <submittedName>
        <fullName evidence="1">Uncharacterized protein</fullName>
    </submittedName>
</protein>
<dbReference type="InParanoid" id="A0A2P5DF65"/>
<dbReference type="AlphaFoldDB" id="A0A2P5DF65"/>
<comment type="caution">
    <text evidence="1">The sequence shown here is derived from an EMBL/GenBank/DDBJ whole genome shotgun (WGS) entry which is preliminary data.</text>
</comment>
<organism evidence="1 2">
    <name type="scientific">Trema orientale</name>
    <name type="common">Charcoal tree</name>
    <name type="synonym">Celtis orientalis</name>
    <dbReference type="NCBI Taxonomy" id="63057"/>
    <lineage>
        <taxon>Eukaryota</taxon>
        <taxon>Viridiplantae</taxon>
        <taxon>Streptophyta</taxon>
        <taxon>Embryophyta</taxon>
        <taxon>Tracheophyta</taxon>
        <taxon>Spermatophyta</taxon>
        <taxon>Magnoliopsida</taxon>
        <taxon>eudicotyledons</taxon>
        <taxon>Gunneridae</taxon>
        <taxon>Pentapetalae</taxon>
        <taxon>rosids</taxon>
        <taxon>fabids</taxon>
        <taxon>Rosales</taxon>
        <taxon>Cannabaceae</taxon>
        <taxon>Trema</taxon>
    </lineage>
</organism>
<dbReference type="EMBL" id="JXTC01000274">
    <property type="protein sequence ID" value="PON71903.1"/>
    <property type="molecule type" value="Genomic_DNA"/>
</dbReference>
<accession>A0A2P5DF65</accession>
<gene>
    <name evidence="1" type="ORF">TorRG33x02_253240</name>
</gene>
<evidence type="ECO:0000313" key="2">
    <source>
        <dbReference type="Proteomes" id="UP000237000"/>
    </source>
</evidence>
<sequence>HPHVAGQGKLEDKVLPSLQLESSITRVGEVHTVEGAMWMALLCEYLEERKLPEDKNEVEKFRYQVSRYIILEE</sequence>
<reference evidence="2" key="1">
    <citation type="submission" date="2016-06" db="EMBL/GenBank/DDBJ databases">
        <title>Parallel loss of symbiosis genes in relatives of nitrogen-fixing non-legume Parasponia.</title>
        <authorList>
            <person name="Van Velzen R."/>
            <person name="Holmer R."/>
            <person name="Bu F."/>
            <person name="Rutten L."/>
            <person name="Van Zeijl A."/>
            <person name="Liu W."/>
            <person name="Santuari L."/>
            <person name="Cao Q."/>
            <person name="Sharma T."/>
            <person name="Shen D."/>
            <person name="Roswanjaya Y."/>
            <person name="Wardhani T."/>
            <person name="Kalhor M.S."/>
            <person name="Jansen J."/>
            <person name="Van den Hoogen J."/>
            <person name="Gungor B."/>
            <person name="Hartog M."/>
            <person name="Hontelez J."/>
            <person name="Verver J."/>
            <person name="Yang W.-C."/>
            <person name="Schijlen E."/>
            <person name="Repin R."/>
            <person name="Schilthuizen M."/>
            <person name="Schranz E."/>
            <person name="Heidstra R."/>
            <person name="Miyata K."/>
            <person name="Fedorova E."/>
            <person name="Kohlen W."/>
            <person name="Bisseling T."/>
            <person name="Smit S."/>
            <person name="Geurts R."/>
        </authorList>
    </citation>
    <scope>NUCLEOTIDE SEQUENCE [LARGE SCALE GENOMIC DNA]</scope>
    <source>
        <strain evidence="2">cv. RG33-2</strain>
    </source>
</reference>
<name>A0A2P5DF65_TREOI</name>
<keyword evidence="2" id="KW-1185">Reference proteome</keyword>
<evidence type="ECO:0000313" key="1">
    <source>
        <dbReference type="EMBL" id="PON71903.1"/>
    </source>
</evidence>
<dbReference type="Proteomes" id="UP000237000">
    <property type="component" value="Unassembled WGS sequence"/>
</dbReference>